<dbReference type="GO" id="GO:0016887">
    <property type="term" value="F:ATP hydrolysis activity"/>
    <property type="evidence" value="ECO:0007669"/>
    <property type="project" value="TreeGrafter"/>
</dbReference>
<keyword evidence="3" id="KW-1185">Reference proteome</keyword>
<dbReference type="InterPro" id="IPR025669">
    <property type="entry name" value="AAA_dom"/>
</dbReference>
<protein>
    <recommendedName>
        <fullName evidence="1">AAA domain-containing protein</fullName>
    </recommendedName>
</protein>
<proteinExistence type="predicted"/>
<dbReference type="GO" id="GO:0051782">
    <property type="term" value="P:negative regulation of cell division"/>
    <property type="evidence" value="ECO:0007669"/>
    <property type="project" value="TreeGrafter"/>
</dbReference>
<evidence type="ECO:0000259" key="1">
    <source>
        <dbReference type="Pfam" id="PF13614"/>
    </source>
</evidence>
<dbReference type="HOGENOM" id="CLU_037612_0_3_2"/>
<gene>
    <name evidence="2" type="ORF">JH146_1325</name>
</gene>
<reference evidence="2 3" key="1">
    <citation type="journal article" date="2015" name="Int. J. Syst. Evol. Microbiol.">
        <title>M ethanocaldococcus bathoardescens sp. nov., a hyperthermophilic methanogen isolated from a volcanically active deep-sea hydrothermal vent.</title>
        <authorList>
            <person name="Stewart L.C."/>
            <person name="Jung J.H."/>
            <person name="Kim Y.T."/>
            <person name="Kwon S.W."/>
            <person name="Park C.S."/>
            <person name="Holden J.F."/>
        </authorList>
    </citation>
    <scope>NUCLEOTIDE SEQUENCE [LARGE SCALE GENOMIC DNA]</scope>
    <source>
        <strain evidence="2 3">JH146</strain>
    </source>
</reference>
<feature type="domain" description="AAA" evidence="1">
    <location>
        <begin position="3"/>
        <end position="119"/>
    </location>
</feature>
<accession>A0A076LH11</accession>
<dbReference type="EMBL" id="CP009149">
    <property type="protein sequence ID" value="AIJ06167.1"/>
    <property type="molecule type" value="Genomic_DNA"/>
</dbReference>
<dbReference type="GeneID" id="24891953"/>
<dbReference type="OrthoDB" id="31168at2157"/>
<sequence>MKIGFYNIQGGTGKTTIAANFAYILSHSAKTILIDCDIYGGTTALLFGLEDKEHNLNTYLSGDSAIEDIIYQYDDLAIIHTDVSSRVFGYKVDLYRFEDLIKTLEEEYDVIVYDFPPNITEDNPLVGYVGEFELVNKVVIVGEDSIPSIVNSLKSMELIRDLGIGLTGIIINKYKGLTDISEIIDDVIGILPYDQNVERQWVESTPIVKIKTKFTKEMTKLTNELASVYLEKDLASLRALKLAKAISELTEEEKLEKELEFKDLE</sequence>
<dbReference type="Pfam" id="PF13614">
    <property type="entry name" value="AAA_31"/>
    <property type="match status" value="1"/>
</dbReference>
<dbReference type="SUPFAM" id="SSF52540">
    <property type="entry name" value="P-loop containing nucleoside triphosphate hydrolases"/>
    <property type="match status" value="1"/>
</dbReference>
<dbReference type="GO" id="GO:0009898">
    <property type="term" value="C:cytoplasmic side of plasma membrane"/>
    <property type="evidence" value="ECO:0007669"/>
    <property type="project" value="TreeGrafter"/>
</dbReference>
<dbReference type="PANTHER" id="PTHR43384">
    <property type="entry name" value="SEPTUM SITE-DETERMINING PROTEIN MIND HOMOLOG, CHLOROPLASTIC-RELATED"/>
    <property type="match status" value="1"/>
</dbReference>
<dbReference type="AlphaFoldDB" id="A0A076LH11"/>
<name>A0A076LH11_9EURY</name>
<dbReference type="Proteomes" id="UP000028781">
    <property type="component" value="Chromosome"/>
</dbReference>
<evidence type="ECO:0000313" key="3">
    <source>
        <dbReference type="Proteomes" id="UP000028781"/>
    </source>
</evidence>
<dbReference type="RefSeq" id="WP_048202269.1">
    <property type="nucleotide sequence ID" value="NZ_CP009149.1"/>
</dbReference>
<organism evidence="2 3">
    <name type="scientific">Methanocaldococcus bathoardescens</name>
    <dbReference type="NCBI Taxonomy" id="1301915"/>
    <lineage>
        <taxon>Archaea</taxon>
        <taxon>Methanobacteriati</taxon>
        <taxon>Methanobacteriota</taxon>
        <taxon>Methanomada group</taxon>
        <taxon>Methanococci</taxon>
        <taxon>Methanococcales</taxon>
        <taxon>Methanocaldococcaceae</taxon>
        <taxon>Methanocaldococcus</taxon>
    </lineage>
</organism>
<dbReference type="STRING" id="1301915.JH146_1325"/>
<dbReference type="GO" id="GO:0005524">
    <property type="term" value="F:ATP binding"/>
    <property type="evidence" value="ECO:0007669"/>
    <property type="project" value="TreeGrafter"/>
</dbReference>
<dbReference type="GO" id="GO:0005829">
    <property type="term" value="C:cytosol"/>
    <property type="evidence" value="ECO:0007669"/>
    <property type="project" value="TreeGrafter"/>
</dbReference>
<dbReference type="Gene3D" id="3.40.50.300">
    <property type="entry name" value="P-loop containing nucleotide triphosphate hydrolases"/>
    <property type="match status" value="1"/>
</dbReference>
<dbReference type="PANTHER" id="PTHR43384:SF10">
    <property type="entry name" value="ATPASE INVOLVED IN CHROMOSOME PARTITIONING, PARA_MIND FAMILY"/>
    <property type="match status" value="1"/>
</dbReference>
<dbReference type="KEGG" id="mjh:JH146_1325"/>
<dbReference type="InterPro" id="IPR027417">
    <property type="entry name" value="P-loop_NTPase"/>
</dbReference>
<dbReference type="InterPro" id="IPR050625">
    <property type="entry name" value="ParA/MinD_ATPase"/>
</dbReference>
<evidence type="ECO:0000313" key="2">
    <source>
        <dbReference type="EMBL" id="AIJ06167.1"/>
    </source>
</evidence>